<reference evidence="2 3" key="1">
    <citation type="submission" date="2013-11" db="EMBL/GenBank/DDBJ databases">
        <title>Opisthorchis viverrini - life in the bile duct.</title>
        <authorList>
            <person name="Young N.D."/>
            <person name="Nagarajan N."/>
            <person name="Lin S.J."/>
            <person name="Korhonen P.K."/>
            <person name="Jex A.R."/>
            <person name="Hall R.S."/>
            <person name="Safavi-Hemami H."/>
            <person name="Kaewkong W."/>
            <person name="Bertrand D."/>
            <person name="Gao S."/>
            <person name="Seet Q."/>
            <person name="Wongkham S."/>
            <person name="Teh B.T."/>
            <person name="Wongkham C."/>
            <person name="Intapan P.M."/>
            <person name="Maleewong W."/>
            <person name="Yang X."/>
            <person name="Hu M."/>
            <person name="Wang Z."/>
            <person name="Hofmann A."/>
            <person name="Sternberg P.W."/>
            <person name="Tan P."/>
            <person name="Wang J."/>
            <person name="Gasser R.B."/>
        </authorList>
    </citation>
    <scope>NUCLEOTIDE SEQUENCE [LARGE SCALE GENOMIC DNA]</scope>
</reference>
<dbReference type="KEGG" id="ovi:T265_04614"/>
<accession>A0A074ZN72</accession>
<evidence type="ECO:0000313" key="2">
    <source>
        <dbReference type="EMBL" id="KER28571.1"/>
    </source>
</evidence>
<gene>
    <name evidence="2" type="ORF">T265_04614</name>
</gene>
<dbReference type="AlphaFoldDB" id="A0A074ZN72"/>
<dbReference type="CTD" id="20318796"/>
<feature type="region of interest" description="Disordered" evidence="1">
    <location>
        <begin position="103"/>
        <end position="146"/>
    </location>
</feature>
<proteinExistence type="predicted"/>
<dbReference type="GeneID" id="20318796"/>
<organism evidence="2 3">
    <name type="scientific">Opisthorchis viverrini</name>
    <name type="common">Southeast Asian liver fluke</name>
    <dbReference type="NCBI Taxonomy" id="6198"/>
    <lineage>
        <taxon>Eukaryota</taxon>
        <taxon>Metazoa</taxon>
        <taxon>Spiralia</taxon>
        <taxon>Lophotrochozoa</taxon>
        <taxon>Platyhelminthes</taxon>
        <taxon>Trematoda</taxon>
        <taxon>Digenea</taxon>
        <taxon>Opisthorchiida</taxon>
        <taxon>Opisthorchiata</taxon>
        <taxon>Opisthorchiidae</taxon>
        <taxon>Opisthorchis</taxon>
    </lineage>
</organism>
<evidence type="ECO:0000256" key="1">
    <source>
        <dbReference type="SAM" id="MobiDB-lite"/>
    </source>
</evidence>
<sequence>MCAGGMVVTRSPRISGVRSSTPGTAIGFALLISLNFLVCNMSGELSLAARIYRKTFCPSAGYQKRDPAINTASHKVFFWARMNSKQKEPSLCEKLQNCDITTFNGQHTDQIPREENGRATNENATTDPSSRNREPGPFGIASIGDDSRAVLTQRIKEAH</sequence>
<protein>
    <submittedName>
        <fullName evidence="2">Uncharacterized protein</fullName>
    </submittedName>
</protein>
<dbReference type="RefSeq" id="XP_009167660.1">
    <property type="nucleotide sequence ID" value="XM_009169396.1"/>
</dbReference>
<name>A0A074ZN72_OPIVI</name>
<dbReference type="Proteomes" id="UP000054324">
    <property type="component" value="Unassembled WGS sequence"/>
</dbReference>
<dbReference type="EMBL" id="KL596696">
    <property type="protein sequence ID" value="KER28571.1"/>
    <property type="molecule type" value="Genomic_DNA"/>
</dbReference>
<keyword evidence="3" id="KW-1185">Reference proteome</keyword>
<evidence type="ECO:0000313" key="3">
    <source>
        <dbReference type="Proteomes" id="UP000054324"/>
    </source>
</evidence>
<feature type="compositionally biased region" description="Polar residues" evidence="1">
    <location>
        <begin position="118"/>
        <end position="129"/>
    </location>
</feature>